<dbReference type="InterPro" id="IPR019808">
    <property type="entry name" value="Histidine_triad_CS"/>
</dbReference>
<dbReference type="PROSITE" id="PS51084">
    <property type="entry name" value="HIT_2"/>
    <property type="match status" value="1"/>
</dbReference>
<dbReference type="InterPro" id="IPR039384">
    <property type="entry name" value="HINT"/>
</dbReference>
<dbReference type="EMBL" id="MHOT01000018">
    <property type="protein sequence ID" value="OGZ68772.1"/>
    <property type="molecule type" value="Genomic_DNA"/>
</dbReference>
<dbReference type="AlphaFoldDB" id="A0A1G2I1S9"/>
<evidence type="ECO:0000259" key="4">
    <source>
        <dbReference type="PROSITE" id="PS51084"/>
    </source>
</evidence>
<evidence type="ECO:0000313" key="6">
    <source>
        <dbReference type="Proteomes" id="UP000178820"/>
    </source>
</evidence>
<dbReference type="Pfam" id="PF01230">
    <property type="entry name" value="HIT"/>
    <property type="match status" value="1"/>
</dbReference>
<dbReference type="PRINTS" id="PR00332">
    <property type="entry name" value="HISTRIAD"/>
</dbReference>
<dbReference type="GO" id="GO:0003824">
    <property type="term" value="F:catalytic activity"/>
    <property type="evidence" value="ECO:0007669"/>
    <property type="project" value="InterPro"/>
</dbReference>
<evidence type="ECO:0000256" key="3">
    <source>
        <dbReference type="PROSITE-ProRule" id="PRU00464"/>
    </source>
</evidence>
<dbReference type="Proteomes" id="UP000178820">
    <property type="component" value="Unassembled WGS sequence"/>
</dbReference>
<proteinExistence type="predicted"/>
<dbReference type="SUPFAM" id="SSF54197">
    <property type="entry name" value="HIT-like"/>
    <property type="match status" value="1"/>
</dbReference>
<dbReference type="InterPro" id="IPR001310">
    <property type="entry name" value="Histidine_triad_HIT"/>
</dbReference>
<evidence type="ECO:0000256" key="2">
    <source>
        <dbReference type="PIRSR" id="PIRSR601310-3"/>
    </source>
</evidence>
<organism evidence="5 6">
    <name type="scientific">Candidatus Staskawiczbacteria bacterium RIFCSPHIGHO2_02_FULL_42_22</name>
    <dbReference type="NCBI Taxonomy" id="1802207"/>
    <lineage>
        <taxon>Bacteria</taxon>
        <taxon>Candidatus Staskawicziibacteriota</taxon>
    </lineage>
</organism>
<feature type="domain" description="HIT" evidence="4">
    <location>
        <begin position="4"/>
        <end position="111"/>
    </location>
</feature>
<dbReference type="PANTHER" id="PTHR46648:SF1">
    <property type="entry name" value="ADENOSINE 5'-MONOPHOSPHORAMIDASE HNT1"/>
    <property type="match status" value="1"/>
</dbReference>
<sequence>MDCIFCKIVSGEIDSAKVFEDEHVLAFLDVNPNTRGHCLVIPKIHVEDIFDISEDVLQKVIVVGRALAIKMKDALNADGVHLSNNNGIHAGQIVHHFHLHVIPRYKDDALVMYGPRPDNSADMEELKKLAKEISG</sequence>
<comment type="caution">
    <text evidence="5">The sequence shown here is derived from an EMBL/GenBank/DDBJ whole genome shotgun (WGS) entry which is preliminary data.</text>
</comment>
<protein>
    <recommendedName>
        <fullName evidence="4">HIT domain-containing protein</fullName>
    </recommendedName>
</protein>
<dbReference type="CDD" id="cd01277">
    <property type="entry name" value="HINT_subgroup"/>
    <property type="match status" value="1"/>
</dbReference>
<accession>A0A1G2I1S9</accession>
<dbReference type="InterPro" id="IPR036265">
    <property type="entry name" value="HIT-like_sf"/>
</dbReference>
<evidence type="ECO:0000256" key="1">
    <source>
        <dbReference type="PIRSR" id="PIRSR601310-1"/>
    </source>
</evidence>
<dbReference type="Gene3D" id="3.30.428.10">
    <property type="entry name" value="HIT-like"/>
    <property type="match status" value="1"/>
</dbReference>
<feature type="short sequence motif" description="Histidine triad motif" evidence="2 3">
    <location>
        <begin position="96"/>
        <end position="100"/>
    </location>
</feature>
<evidence type="ECO:0000313" key="5">
    <source>
        <dbReference type="EMBL" id="OGZ68772.1"/>
    </source>
</evidence>
<dbReference type="InterPro" id="IPR011146">
    <property type="entry name" value="HIT-like"/>
</dbReference>
<reference evidence="5 6" key="1">
    <citation type="journal article" date="2016" name="Nat. Commun.">
        <title>Thousands of microbial genomes shed light on interconnected biogeochemical processes in an aquifer system.</title>
        <authorList>
            <person name="Anantharaman K."/>
            <person name="Brown C.T."/>
            <person name="Hug L.A."/>
            <person name="Sharon I."/>
            <person name="Castelle C.J."/>
            <person name="Probst A.J."/>
            <person name="Thomas B.C."/>
            <person name="Singh A."/>
            <person name="Wilkins M.J."/>
            <person name="Karaoz U."/>
            <person name="Brodie E.L."/>
            <person name="Williams K.H."/>
            <person name="Hubbard S.S."/>
            <person name="Banfield J.F."/>
        </authorList>
    </citation>
    <scope>NUCLEOTIDE SEQUENCE [LARGE SCALE GENOMIC DNA]</scope>
</reference>
<dbReference type="STRING" id="1802207.A3D44_02130"/>
<name>A0A1G2I1S9_9BACT</name>
<dbReference type="PROSITE" id="PS00892">
    <property type="entry name" value="HIT_1"/>
    <property type="match status" value="1"/>
</dbReference>
<gene>
    <name evidence="5" type="ORF">A3D44_02130</name>
</gene>
<dbReference type="GO" id="GO:0009117">
    <property type="term" value="P:nucleotide metabolic process"/>
    <property type="evidence" value="ECO:0007669"/>
    <property type="project" value="TreeGrafter"/>
</dbReference>
<feature type="active site" description="Tele-AMP-histidine intermediate" evidence="1">
    <location>
        <position position="98"/>
    </location>
</feature>
<dbReference type="PANTHER" id="PTHR46648">
    <property type="entry name" value="HIT FAMILY PROTEIN 1"/>
    <property type="match status" value="1"/>
</dbReference>